<keyword evidence="5" id="KW-1185">Reference proteome</keyword>
<evidence type="ECO:0000259" key="3">
    <source>
        <dbReference type="Pfam" id="PF01106"/>
    </source>
</evidence>
<dbReference type="Pfam" id="PF01106">
    <property type="entry name" value="NifU"/>
    <property type="match status" value="1"/>
</dbReference>
<dbReference type="Proteomes" id="UP000660021">
    <property type="component" value="Unassembled WGS sequence"/>
</dbReference>
<evidence type="ECO:0000313" key="5">
    <source>
        <dbReference type="Proteomes" id="UP000660021"/>
    </source>
</evidence>
<dbReference type="RefSeq" id="WP_101691626.1">
    <property type="nucleotide sequence ID" value="NZ_JACOPR010000003.1"/>
</dbReference>
<sequence>MLEKIEAVLNEKVRPKLAEHGGDLKVLKYEGGVVHIQLLGQCSNCPSAYLTTESVIQAELMEALPEIKQVVVDQTVSDELWEQAKSILRGDPKWKR</sequence>
<dbReference type="InterPro" id="IPR001075">
    <property type="entry name" value="NIF_FeS_clus_asmbl_NifU_C"/>
</dbReference>
<proteinExistence type="inferred from homology"/>
<dbReference type="PANTHER" id="PTHR11178:SF25">
    <property type="entry name" value="NIFU-LIKE PROTEIN 3, CHLOROPLASTIC"/>
    <property type="match status" value="1"/>
</dbReference>
<comment type="function">
    <text evidence="2">May be involved in the formation or repair of [Fe-S] clusters present in iron-sulfur proteins.</text>
</comment>
<comment type="similarity">
    <text evidence="1">Belongs to the NifU family.</text>
</comment>
<dbReference type="PANTHER" id="PTHR11178">
    <property type="entry name" value="IRON-SULFUR CLUSTER SCAFFOLD PROTEIN NFU-RELATED"/>
    <property type="match status" value="1"/>
</dbReference>
<name>A0ABR7HT39_9FIRM</name>
<comment type="caution">
    <text evidence="4">The sequence shown here is derived from an EMBL/GenBank/DDBJ whole genome shotgun (WGS) entry which is preliminary data.</text>
</comment>
<gene>
    <name evidence="4" type="ORF">H8S34_07535</name>
</gene>
<accession>A0ABR7HT39</accession>
<evidence type="ECO:0000256" key="1">
    <source>
        <dbReference type="ARBA" id="ARBA00006420"/>
    </source>
</evidence>
<protein>
    <submittedName>
        <fullName evidence="4">NifU family protein</fullName>
    </submittedName>
</protein>
<feature type="domain" description="NIF system FeS cluster assembly NifU C-terminal" evidence="3">
    <location>
        <begin position="5"/>
        <end position="71"/>
    </location>
</feature>
<dbReference type="SUPFAM" id="SSF117916">
    <property type="entry name" value="Fe-S cluster assembly (FSCA) domain-like"/>
    <property type="match status" value="1"/>
</dbReference>
<dbReference type="EMBL" id="JACOPR010000003">
    <property type="protein sequence ID" value="MBC5730686.1"/>
    <property type="molecule type" value="Genomic_DNA"/>
</dbReference>
<dbReference type="InterPro" id="IPR034904">
    <property type="entry name" value="FSCA_dom_sf"/>
</dbReference>
<dbReference type="Gene3D" id="3.30.300.130">
    <property type="entry name" value="Fe-S cluster assembly (FSCA)"/>
    <property type="match status" value="1"/>
</dbReference>
<organism evidence="4 5">
    <name type="scientific">Pseudoflavonifractor hominis</name>
    <dbReference type="NCBI Taxonomy" id="2763059"/>
    <lineage>
        <taxon>Bacteria</taxon>
        <taxon>Bacillati</taxon>
        <taxon>Bacillota</taxon>
        <taxon>Clostridia</taxon>
        <taxon>Eubacteriales</taxon>
        <taxon>Oscillospiraceae</taxon>
        <taxon>Pseudoflavonifractor</taxon>
    </lineage>
</organism>
<reference evidence="4 5" key="1">
    <citation type="submission" date="2020-08" db="EMBL/GenBank/DDBJ databases">
        <title>Genome public.</title>
        <authorList>
            <person name="Liu C."/>
            <person name="Sun Q."/>
        </authorList>
    </citation>
    <scope>NUCLEOTIDE SEQUENCE [LARGE SCALE GENOMIC DNA]</scope>
    <source>
        <strain evidence="4 5">New-38</strain>
    </source>
</reference>
<evidence type="ECO:0000256" key="2">
    <source>
        <dbReference type="ARBA" id="ARBA00049958"/>
    </source>
</evidence>
<evidence type="ECO:0000313" key="4">
    <source>
        <dbReference type="EMBL" id="MBC5730686.1"/>
    </source>
</evidence>